<accession>A0A0D2M1B4</accession>
<organism evidence="6 7">
    <name type="scientific">Monoraphidium neglectum</name>
    <dbReference type="NCBI Taxonomy" id="145388"/>
    <lineage>
        <taxon>Eukaryota</taxon>
        <taxon>Viridiplantae</taxon>
        <taxon>Chlorophyta</taxon>
        <taxon>core chlorophytes</taxon>
        <taxon>Chlorophyceae</taxon>
        <taxon>CS clade</taxon>
        <taxon>Sphaeropleales</taxon>
        <taxon>Selenastraceae</taxon>
        <taxon>Monoraphidium</taxon>
    </lineage>
</organism>
<keyword evidence="4" id="KW-0862">Zinc</keyword>
<proteinExistence type="predicted"/>
<evidence type="ECO:0000259" key="5">
    <source>
        <dbReference type="Pfam" id="PF01556"/>
    </source>
</evidence>
<dbReference type="STRING" id="145388.A0A0D2M1B4"/>
<gene>
    <name evidence="6" type="ORF">MNEG_12708</name>
</gene>
<dbReference type="KEGG" id="mng:MNEG_12708"/>
<dbReference type="GO" id="GO:0005737">
    <property type="term" value="C:cytoplasm"/>
    <property type="evidence" value="ECO:0007669"/>
    <property type="project" value="TreeGrafter"/>
</dbReference>
<dbReference type="EMBL" id="KK103609">
    <property type="protein sequence ID" value="KIY95251.1"/>
    <property type="molecule type" value="Genomic_DNA"/>
</dbReference>
<dbReference type="GeneID" id="25730097"/>
<evidence type="ECO:0000256" key="4">
    <source>
        <dbReference type="ARBA" id="ARBA00022833"/>
    </source>
</evidence>
<dbReference type="Proteomes" id="UP000054498">
    <property type="component" value="Unassembled WGS sequence"/>
</dbReference>
<dbReference type="CDD" id="cd10747">
    <property type="entry name" value="DnaJ_C"/>
    <property type="match status" value="1"/>
</dbReference>
<dbReference type="Pfam" id="PF01556">
    <property type="entry name" value="DnaJ_C"/>
    <property type="match status" value="1"/>
</dbReference>
<dbReference type="AlphaFoldDB" id="A0A0D2M1B4"/>
<dbReference type="OrthoDB" id="10256793at2759"/>
<dbReference type="RefSeq" id="XP_013894271.1">
    <property type="nucleotide sequence ID" value="XM_014038817.1"/>
</dbReference>
<name>A0A0D2M1B4_9CHLO</name>
<evidence type="ECO:0000256" key="1">
    <source>
        <dbReference type="ARBA" id="ARBA00022723"/>
    </source>
</evidence>
<dbReference type="GO" id="GO:0008270">
    <property type="term" value="F:zinc ion binding"/>
    <property type="evidence" value="ECO:0007669"/>
    <property type="project" value="UniProtKB-KW"/>
</dbReference>
<dbReference type="SUPFAM" id="SSF49493">
    <property type="entry name" value="HSP40/DnaJ peptide-binding domain"/>
    <property type="match status" value="1"/>
</dbReference>
<sequence>MRREGVDIHSDAEVSYVDAILGTQVKITTVDGPVELKIPAGTQPGTTLLMAKRGVPRLGQPGVRGNHQVHVRVTIPKSLSSEERKLVEELREVTAKAKVGPFRF</sequence>
<keyword evidence="2" id="KW-0677">Repeat</keyword>
<dbReference type="GO" id="GO:0051082">
    <property type="term" value="F:unfolded protein binding"/>
    <property type="evidence" value="ECO:0007669"/>
    <property type="project" value="InterPro"/>
</dbReference>
<dbReference type="GO" id="GO:0042026">
    <property type="term" value="P:protein refolding"/>
    <property type="evidence" value="ECO:0007669"/>
    <property type="project" value="TreeGrafter"/>
</dbReference>
<dbReference type="PANTHER" id="PTHR43096:SF10">
    <property type="entry name" value="CHAPERONE PROTEIN DNAJ A6, CHLOROPLASTIC"/>
    <property type="match status" value="1"/>
</dbReference>
<evidence type="ECO:0000313" key="7">
    <source>
        <dbReference type="Proteomes" id="UP000054498"/>
    </source>
</evidence>
<dbReference type="Gene3D" id="2.60.260.20">
    <property type="entry name" value="Urease metallochaperone UreE, N-terminal domain"/>
    <property type="match status" value="1"/>
</dbReference>
<evidence type="ECO:0000256" key="2">
    <source>
        <dbReference type="ARBA" id="ARBA00022737"/>
    </source>
</evidence>
<keyword evidence="7" id="KW-1185">Reference proteome</keyword>
<reference evidence="6 7" key="1">
    <citation type="journal article" date="2013" name="BMC Genomics">
        <title>Reconstruction of the lipid metabolism for the microalga Monoraphidium neglectum from its genome sequence reveals characteristics suitable for biofuel production.</title>
        <authorList>
            <person name="Bogen C."/>
            <person name="Al-Dilaimi A."/>
            <person name="Albersmeier A."/>
            <person name="Wichmann J."/>
            <person name="Grundmann M."/>
            <person name="Rupp O."/>
            <person name="Lauersen K.J."/>
            <person name="Blifernez-Klassen O."/>
            <person name="Kalinowski J."/>
            <person name="Goesmann A."/>
            <person name="Mussgnug J.H."/>
            <person name="Kruse O."/>
        </authorList>
    </citation>
    <scope>NUCLEOTIDE SEQUENCE [LARGE SCALE GENOMIC DNA]</scope>
    <source>
        <strain evidence="6 7">SAG 48.87</strain>
    </source>
</reference>
<protein>
    <recommendedName>
        <fullName evidence="5">Chaperone DnaJ C-terminal domain-containing protein</fullName>
    </recommendedName>
</protein>
<dbReference type="PANTHER" id="PTHR43096">
    <property type="entry name" value="DNAJ HOMOLOG 1, MITOCHONDRIAL-RELATED"/>
    <property type="match status" value="1"/>
</dbReference>
<evidence type="ECO:0000256" key="3">
    <source>
        <dbReference type="ARBA" id="ARBA00022771"/>
    </source>
</evidence>
<dbReference type="InterPro" id="IPR002939">
    <property type="entry name" value="DnaJ_C"/>
</dbReference>
<evidence type="ECO:0000313" key="6">
    <source>
        <dbReference type="EMBL" id="KIY95251.1"/>
    </source>
</evidence>
<keyword evidence="1" id="KW-0479">Metal-binding</keyword>
<dbReference type="FunFam" id="2.60.260.20:FF:000005">
    <property type="entry name" value="Chaperone protein dnaJ 1, mitochondrial"/>
    <property type="match status" value="1"/>
</dbReference>
<keyword evidence="3" id="KW-0863">Zinc-finger</keyword>
<dbReference type="InterPro" id="IPR008971">
    <property type="entry name" value="HSP40/DnaJ_pept-bd"/>
</dbReference>
<feature type="domain" description="Chaperone DnaJ C-terminal" evidence="5">
    <location>
        <begin position="2"/>
        <end position="76"/>
    </location>
</feature>